<protein>
    <submittedName>
        <fullName evidence="4">YgiW family protein</fullName>
    </submittedName>
</protein>
<feature type="signal peptide" evidence="3">
    <location>
        <begin position="1"/>
        <end position="20"/>
    </location>
</feature>
<dbReference type="OrthoDB" id="598245at2"/>
<name>A0A085G8H6_EWIA3</name>
<dbReference type="NCBIfam" id="NF033674">
    <property type="entry name" value="stress_OB_fold"/>
    <property type="match status" value="1"/>
</dbReference>
<evidence type="ECO:0000313" key="4">
    <source>
        <dbReference type="EMBL" id="KFC80021.1"/>
    </source>
</evidence>
<dbReference type="NCBIfam" id="TIGR00156">
    <property type="entry name" value="YgiW/YdeI family stress tolerance OB fold protein"/>
    <property type="match status" value="1"/>
</dbReference>
<reference evidence="4 5" key="1">
    <citation type="submission" date="2014-05" db="EMBL/GenBank/DDBJ databases">
        <title>ATOL: Assembling a taxonomically balanced genome-scale reconstruction of the evolutionary history of the Enterobacteriaceae.</title>
        <authorList>
            <person name="Plunkett G.III."/>
            <person name="Neeno-Eckwall E.C."/>
            <person name="Glasner J.D."/>
            <person name="Perna N.T."/>
        </authorList>
    </citation>
    <scope>NUCLEOTIDE SEQUENCE [LARGE SCALE GENOMIC DNA]</scope>
    <source>
        <strain evidence="4 5">ATCC 33852</strain>
    </source>
</reference>
<dbReference type="InterPro" id="IPR016052">
    <property type="entry name" value="YgiW/YdeI"/>
</dbReference>
<accession>A0A085G8H6</accession>
<dbReference type="InterPro" id="IPR005220">
    <property type="entry name" value="CarO-like"/>
</dbReference>
<gene>
    <name evidence="4" type="ORF">GEAM_2540</name>
</gene>
<dbReference type="Pfam" id="PF04076">
    <property type="entry name" value="BOF"/>
    <property type="match status" value="1"/>
</dbReference>
<keyword evidence="5" id="KW-1185">Reference proteome</keyword>
<evidence type="ECO:0000256" key="3">
    <source>
        <dbReference type="SAM" id="SignalP"/>
    </source>
</evidence>
<dbReference type="InterPro" id="IPR036700">
    <property type="entry name" value="BOBF_sf"/>
</dbReference>
<dbReference type="PANTHER" id="PTHR36571:SF1">
    <property type="entry name" value="PROTEIN YGIW"/>
    <property type="match status" value="1"/>
</dbReference>
<dbReference type="STRING" id="910964.GEAM_2540"/>
<sequence>MMKKITLATLIALCTLPALAQQTGGFQDPNAPQTQAQPSNKGGFTGNTTALSTVKDAQTMNDDQWVMLEGYIDQRTGSDKYIFRDNSGTINVDIDHDRWQGQNVSPKDKVRIEGEVDKDWNSVEIDVKSIKIIK</sequence>
<evidence type="ECO:0000256" key="2">
    <source>
        <dbReference type="SAM" id="MobiDB-lite"/>
    </source>
</evidence>
<organism evidence="4 5">
    <name type="scientific">Ewingella americana (strain ATCC 33852 / DSM 4580 / CCUG 14506 / JCM 5911 / LMG 7869 / NCTC 12157 / CDC 1468-78)</name>
    <dbReference type="NCBI Taxonomy" id="910964"/>
    <lineage>
        <taxon>Bacteria</taxon>
        <taxon>Pseudomonadati</taxon>
        <taxon>Pseudomonadota</taxon>
        <taxon>Gammaproteobacteria</taxon>
        <taxon>Enterobacterales</taxon>
        <taxon>Yersiniaceae</taxon>
        <taxon>Ewingella</taxon>
    </lineage>
</organism>
<dbReference type="EMBL" id="JMPJ01000061">
    <property type="protein sequence ID" value="KFC80021.1"/>
    <property type="molecule type" value="Genomic_DNA"/>
</dbReference>
<dbReference type="PANTHER" id="PTHR36571">
    <property type="entry name" value="PROTEIN YGIW"/>
    <property type="match status" value="1"/>
</dbReference>
<comment type="caution">
    <text evidence="4">The sequence shown here is derived from an EMBL/GenBank/DDBJ whole genome shotgun (WGS) entry which is preliminary data.</text>
</comment>
<evidence type="ECO:0000256" key="1">
    <source>
        <dbReference type="ARBA" id="ARBA00022729"/>
    </source>
</evidence>
<dbReference type="SUPFAM" id="SSF101756">
    <property type="entry name" value="Hypothetical protein YgiW"/>
    <property type="match status" value="1"/>
</dbReference>
<dbReference type="AlphaFoldDB" id="A0A085G8H6"/>
<evidence type="ECO:0000313" key="5">
    <source>
        <dbReference type="Proteomes" id="UP000028640"/>
    </source>
</evidence>
<proteinExistence type="predicted"/>
<dbReference type="Gene3D" id="2.40.50.200">
    <property type="entry name" value="Bacterial OB-fold"/>
    <property type="match status" value="1"/>
</dbReference>
<dbReference type="Proteomes" id="UP000028640">
    <property type="component" value="Unassembled WGS sequence"/>
</dbReference>
<keyword evidence="1 3" id="KW-0732">Signal</keyword>
<feature type="region of interest" description="Disordered" evidence="2">
    <location>
        <begin position="25"/>
        <end position="49"/>
    </location>
</feature>
<dbReference type="eggNOG" id="COG3111">
    <property type="taxonomic scope" value="Bacteria"/>
</dbReference>
<feature type="chain" id="PRO_5001791057" evidence="3">
    <location>
        <begin position="21"/>
        <end position="134"/>
    </location>
</feature>